<name>A0A8S1GRJ5_9PELO</name>
<organism evidence="2 3">
    <name type="scientific">Caenorhabditis auriculariae</name>
    <dbReference type="NCBI Taxonomy" id="2777116"/>
    <lineage>
        <taxon>Eukaryota</taxon>
        <taxon>Metazoa</taxon>
        <taxon>Ecdysozoa</taxon>
        <taxon>Nematoda</taxon>
        <taxon>Chromadorea</taxon>
        <taxon>Rhabditida</taxon>
        <taxon>Rhabditina</taxon>
        <taxon>Rhabditomorpha</taxon>
        <taxon>Rhabditoidea</taxon>
        <taxon>Rhabditidae</taxon>
        <taxon>Peloderinae</taxon>
        <taxon>Caenorhabditis</taxon>
    </lineage>
</organism>
<feature type="region of interest" description="Disordered" evidence="1">
    <location>
        <begin position="21"/>
        <end position="40"/>
    </location>
</feature>
<evidence type="ECO:0000313" key="3">
    <source>
        <dbReference type="Proteomes" id="UP000835052"/>
    </source>
</evidence>
<accession>A0A8S1GRJ5</accession>
<evidence type="ECO:0000256" key="1">
    <source>
        <dbReference type="SAM" id="MobiDB-lite"/>
    </source>
</evidence>
<protein>
    <submittedName>
        <fullName evidence="2">Uncharacterized protein</fullName>
    </submittedName>
</protein>
<comment type="caution">
    <text evidence="2">The sequence shown here is derived from an EMBL/GenBank/DDBJ whole genome shotgun (WGS) entry which is preliminary data.</text>
</comment>
<gene>
    <name evidence="2" type="ORF">CAUJ_LOCUS2134</name>
</gene>
<dbReference type="EMBL" id="CAJGYM010000004">
    <property type="protein sequence ID" value="CAD6186215.1"/>
    <property type="molecule type" value="Genomic_DNA"/>
</dbReference>
<dbReference type="AlphaFoldDB" id="A0A8S1GRJ5"/>
<reference evidence="2" key="1">
    <citation type="submission" date="2020-10" db="EMBL/GenBank/DDBJ databases">
        <authorList>
            <person name="Kikuchi T."/>
        </authorList>
    </citation>
    <scope>NUCLEOTIDE SEQUENCE</scope>
    <source>
        <strain evidence="2">NKZ352</strain>
    </source>
</reference>
<evidence type="ECO:0000313" key="2">
    <source>
        <dbReference type="EMBL" id="CAD6186215.1"/>
    </source>
</evidence>
<sequence length="119" mass="13646">MITMEWKRRGKASPARILYVPSEKPKADKKEPKAEMNRERGRVGVSRAFPSSFFVFFFCCGGQTRVILCPRGDRGERENNDDAMERELDELGKLEEENGPLTCIHPFTKTMSISTNKLF</sequence>
<dbReference type="Proteomes" id="UP000835052">
    <property type="component" value="Unassembled WGS sequence"/>
</dbReference>
<proteinExistence type="predicted"/>
<keyword evidence="3" id="KW-1185">Reference proteome</keyword>
<feature type="compositionally biased region" description="Basic and acidic residues" evidence="1">
    <location>
        <begin position="23"/>
        <end position="40"/>
    </location>
</feature>